<dbReference type="AlphaFoldDB" id="A0A284S4N1"/>
<dbReference type="EMBL" id="FUEG01000032">
    <property type="protein sequence ID" value="SJL15971.1"/>
    <property type="molecule type" value="Genomic_DNA"/>
</dbReference>
<keyword evidence="2" id="KW-1185">Reference proteome</keyword>
<proteinExistence type="predicted"/>
<reference evidence="2" key="1">
    <citation type="journal article" date="2017" name="Nat. Ecol. Evol.">
        <title>Genome expansion and lineage-specific genetic innovations in the forest pathogenic fungi Armillaria.</title>
        <authorList>
            <person name="Sipos G."/>
            <person name="Prasanna A.N."/>
            <person name="Walter M.C."/>
            <person name="O'Connor E."/>
            <person name="Balint B."/>
            <person name="Krizsan K."/>
            <person name="Kiss B."/>
            <person name="Hess J."/>
            <person name="Varga T."/>
            <person name="Slot J."/>
            <person name="Riley R."/>
            <person name="Boka B."/>
            <person name="Rigling D."/>
            <person name="Barry K."/>
            <person name="Lee J."/>
            <person name="Mihaltcheva S."/>
            <person name="LaButti K."/>
            <person name="Lipzen A."/>
            <person name="Waldron R."/>
            <person name="Moloney N.M."/>
            <person name="Sperisen C."/>
            <person name="Kredics L."/>
            <person name="Vagvoelgyi C."/>
            <person name="Patrignani A."/>
            <person name="Fitzpatrick D."/>
            <person name="Nagy I."/>
            <person name="Doyle S."/>
            <person name="Anderson J.B."/>
            <person name="Grigoriev I.V."/>
            <person name="Gueldener U."/>
            <person name="Muensterkoetter M."/>
            <person name="Nagy L.G."/>
        </authorList>
    </citation>
    <scope>NUCLEOTIDE SEQUENCE [LARGE SCALE GENOMIC DNA]</scope>
    <source>
        <strain evidence="2">C18/9</strain>
    </source>
</reference>
<name>A0A284S4N1_ARMOS</name>
<evidence type="ECO:0000313" key="1">
    <source>
        <dbReference type="EMBL" id="SJL15971.1"/>
    </source>
</evidence>
<sequence>MPRGGMYKVGPTTAYPSEKWQGSVSSSLPLFRPILQFQESPAVFDKSPGFPFSWSSASHIADTTSVVRRLGVIFLLSLGNLAVTPYKERSGETAFPVAVRAIPALIPAGIDAERVS</sequence>
<accession>A0A284S4N1</accession>
<organism evidence="1 2">
    <name type="scientific">Armillaria ostoyae</name>
    <name type="common">Armillaria root rot fungus</name>
    <dbReference type="NCBI Taxonomy" id="47428"/>
    <lineage>
        <taxon>Eukaryota</taxon>
        <taxon>Fungi</taxon>
        <taxon>Dikarya</taxon>
        <taxon>Basidiomycota</taxon>
        <taxon>Agaricomycotina</taxon>
        <taxon>Agaricomycetes</taxon>
        <taxon>Agaricomycetidae</taxon>
        <taxon>Agaricales</taxon>
        <taxon>Marasmiineae</taxon>
        <taxon>Physalacriaceae</taxon>
        <taxon>Armillaria</taxon>
    </lineage>
</organism>
<protein>
    <submittedName>
        <fullName evidence="1">Uncharacterized protein</fullName>
    </submittedName>
</protein>
<gene>
    <name evidence="1" type="ORF">ARMOST_19484</name>
</gene>
<dbReference type="Proteomes" id="UP000219338">
    <property type="component" value="Unassembled WGS sequence"/>
</dbReference>
<evidence type="ECO:0000313" key="2">
    <source>
        <dbReference type="Proteomes" id="UP000219338"/>
    </source>
</evidence>